<dbReference type="EMBL" id="DRMH01000037">
    <property type="protein sequence ID" value="HFC97500.1"/>
    <property type="molecule type" value="Genomic_DNA"/>
</dbReference>
<evidence type="ECO:0000313" key="1">
    <source>
        <dbReference type="EMBL" id="HFC97500.1"/>
    </source>
</evidence>
<proteinExistence type="predicted"/>
<sequence>MEKVEFVCEKCSRRYRLRRPAEEIKGEVLFCPECGGKLLRASARPPAAEASPEEIGGLEDFLLSGPVALFFWDLPQPSTPVEKTLEAAGFSLRRFRSVDELRKWLRILVPQVLLYGTEDRELVSACESHLGQDLSMEEYRRIFRIWVSSHYRTLDPREIFLSGMHLVCQPEHLDRFEEIYARARTYWEGLYRPYYQSLKEVKPV</sequence>
<gene>
    <name evidence="1" type="ORF">ENJ40_03440</name>
</gene>
<evidence type="ECO:0008006" key="2">
    <source>
        <dbReference type="Google" id="ProtNLM"/>
    </source>
</evidence>
<reference evidence="1" key="1">
    <citation type="journal article" date="2020" name="mSystems">
        <title>Genome- and Community-Level Interaction Insights into Carbon Utilization and Element Cycling Functions of Hydrothermarchaeota in Hydrothermal Sediment.</title>
        <authorList>
            <person name="Zhou Z."/>
            <person name="Liu Y."/>
            <person name="Xu W."/>
            <person name="Pan J."/>
            <person name="Luo Z.H."/>
            <person name="Li M."/>
        </authorList>
    </citation>
    <scope>NUCLEOTIDE SEQUENCE [LARGE SCALE GENOMIC DNA]</scope>
    <source>
        <strain evidence="1">HyVt-483</strain>
    </source>
</reference>
<dbReference type="Proteomes" id="UP000886043">
    <property type="component" value="Unassembled WGS sequence"/>
</dbReference>
<organism evidence="1">
    <name type="scientific">Thermosulfurimonas dismutans</name>
    <dbReference type="NCBI Taxonomy" id="999894"/>
    <lineage>
        <taxon>Bacteria</taxon>
        <taxon>Pseudomonadati</taxon>
        <taxon>Thermodesulfobacteriota</taxon>
        <taxon>Thermodesulfobacteria</taxon>
        <taxon>Thermodesulfobacteriales</taxon>
        <taxon>Thermodesulfobacteriaceae</taxon>
        <taxon>Thermosulfurimonas</taxon>
    </lineage>
</organism>
<protein>
    <recommendedName>
        <fullName evidence="2">Zinc finger/thioredoxin putative domain-containing protein</fullName>
    </recommendedName>
</protein>
<accession>A0A7C3GQS0</accession>
<dbReference type="AlphaFoldDB" id="A0A7C3GQS0"/>
<comment type="caution">
    <text evidence="1">The sequence shown here is derived from an EMBL/GenBank/DDBJ whole genome shotgun (WGS) entry which is preliminary data.</text>
</comment>
<name>A0A7C3GQS0_9BACT</name>